<evidence type="ECO:0000313" key="5">
    <source>
        <dbReference type="EMBL" id="MFD1220446.1"/>
    </source>
</evidence>
<accession>A0ABW3UIN2</accession>
<reference evidence="6" key="1">
    <citation type="journal article" date="2019" name="Int. J. Syst. Evol. Microbiol.">
        <title>The Global Catalogue of Microorganisms (GCM) 10K type strain sequencing project: providing services to taxonomists for standard genome sequencing and annotation.</title>
        <authorList>
            <consortium name="The Broad Institute Genomics Platform"/>
            <consortium name="The Broad Institute Genome Sequencing Center for Infectious Disease"/>
            <person name="Wu L."/>
            <person name="Ma J."/>
        </authorList>
    </citation>
    <scope>NUCLEOTIDE SEQUENCE [LARGE SCALE GENOMIC DNA]</scope>
    <source>
        <strain evidence="6">CCUG 53270</strain>
    </source>
</reference>
<dbReference type="Proteomes" id="UP001597180">
    <property type="component" value="Unassembled WGS sequence"/>
</dbReference>
<dbReference type="InterPro" id="IPR020449">
    <property type="entry name" value="Tscrpt_reg_AraC-type_HTH"/>
</dbReference>
<dbReference type="Gene3D" id="3.20.80.10">
    <property type="entry name" value="Regulatory factor, effector binding domain"/>
    <property type="match status" value="2"/>
</dbReference>
<dbReference type="InterPro" id="IPR010499">
    <property type="entry name" value="AraC_E-bd"/>
</dbReference>
<dbReference type="InterPro" id="IPR009057">
    <property type="entry name" value="Homeodomain-like_sf"/>
</dbReference>
<dbReference type="PROSITE" id="PS01124">
    <property type="entry name" value="HTH_ARAC_FAMILY_2"/>
    <property type="match status" value="1"/>
</dbReference>
<dbReference type="InterPro" id="IPR018060">
    <property type="entry name" value="HTH_AraC"/>
</dbReference>
<dbReference type="Pfam" id="PF12833">
    <property type="entry name" value="HTH_18"/>
    <property type="match status" value="1"/>
</dbReference>
<comment type="caution">
    <text evidence="5">The sequence shown here is derived from an EMBL/GenBank/DDBJ whole genome shotgun (WGS) entry which is preliminary data.</text>
</comment>
<dbReference type="Gene3D" id="1.10.10.60">
    <property type="entry name" value="Homeodomain-like"/>
    <property type="match status" value="2"/>
</dbReference>
<gene>
    <name evidence="5" type="ORF">ACFQ4B_09970</name>
</gene>
<dbReference type="RefSeq" id="WP_345587091.1">
    <property type="nucleotide sequence ID" value="NZ_BAABJG010000006.1"/>
</dbReference>
<evidence type="ECO:0000313" key="6">
    <source>
        <dbReference type="Proteomes" id="UP001597180"/>
    </source>
</evidence>
<protein>
    <submittedName>
        <fullName evidence="5">Helix-turn-helix domain-containing protein</fullName>
    </submittedName>
</protein>
<dbReference type="SUPFAM" id="SSF46689">
    <property type="entry name" value="Homeodomain-like"/>
    <property type="match status" value="2"/>
</dbReference>
<sequence>MRDEKVKTMSYADSVQRAIDYIEDRLDQELDLTCIAEEAYLSVAQLYRVFYALTGHPVKDYIRKRRISVAAHQLRNTNRTVEELAWESGFESYHSFAKVFKKIVGLTPASYRKAELFFSFEPIRLHEQISYTEDREQTERFPDVKVIRLLPGKMYSYLYIADHEEGMENEAFRIVGRLLSTHEVTRDVKSKLRIFGHNVELPGKGQPRKYGYKVLIADTADQTMEDAFTEEPFAGGLYAVRRIPAACPKTVQDAWDRLLSEWLPKSTFDIGTHQYIEEFIAYNDKVTRMNLYLPVQRKLHPEPIEIVELGEIKAFFCRGDGAEAQKAAEMQLIDWHTNVSHARCRKGHGKYYMSYHYGAKDMEDYWWENGILTAGPEAPALEGLKEKRLGSGTYACCVSKTYGLLTGVLEKMHRWIIANDSYRLDEERQWFAEYLLIEGSDLERDTVVKVYIPISKGGGSL</sequence>
<feature type="domain" description="HTH araC/xylS-type" evidence="4">
    <location>
        <begin position="16"/>
        <end position="114"/>
    </location>
</feature>
<evidence type="ECO:0000256" key="2">
    <source>
        <dbReference type="ARBA" id="ARBA00023125"/>
    </source>
</evidence>
<keyword evidence="1" id="KW-0805">Transcription regulation</keyword>
<dbReference type="SMART" id="SM00871">
    <property type="entry name" value="AraC_E_bind"/>
    <property type="match status" value="2"/>
</dbReference>
<dbReference type="InterPro" id="IPR050959">
    <property type="entry name" value="MarA-like"/>
</dbReference>
<dbReference type="InterPro" id="IPR029441">
    <property type="entry name" value="Cass2"/>
</dbReference>
<dbReference type="EMBL" id="JBHTLU010000013">
    <property type="protein sequence ID" value="MFD1220446.1"/>
    <property type="molecule type" value="Genomic_DNA"/>
</dbReference>
<keyword evidence="6" id="KW-1185">Reference proteome</keyword>
<evidence type="ECO:0000256" key="1">
    <source>
        <dbReference type="ARBA" id="ARBA00023015"/>
    </source>
</evidence>
<dbReference type="PRINTS" id="PR00032">
    <property type="entry name" value="HTHARAC"/>
</dbReference>
<evidence type="ECO:0000259" key="4">
    <source>
        <dbReference type="PROSITE" id="PS01124"/>
    </source>
</evidence>
<dbReference type="PROSITE" id="PS00041">
    <property type="entry name" value="HTH_ARAC_FAMILY_1"/>
    <property type="match status" value="1"/>
</dbReference>
<proteinExistence type="predicted"/>
<organism evidence="5 6">
    <name type="scientific">Paenibacillus vulneris</name>
    <dbReference type="NCBI Taxonomy" id="1133364"/>
    <lineage>
        <taxon>Bacteria</taxon>
        <taxon>Bacillati</taxon>
        <taxon>Bacillota</taxon>
        <taxon>Bacilli</taxon>
        <taxon>Bacillales</taxon>
        <taxon>Paenibacillaceae</taxon>
        <taxon>Paenibacillus</taxon>
    </lineage>
</organism>
<dbReference type="SUPFAM" id="SSF55136">
    <property type="entry name" value="Probable bacterial effector-binding domain"/>
    <property type="match status" value="1"/>
</dbReference>
<dbReference type="InterPro" id="IPR011256">
    <property type="entry name" value="Reg_factor_effector_dom_sf"/>
</dbReference>
<evidence type="ECO:0000256" key="3">
    <source>
        <dbReference type="ARBA" id="ARBA00023163"/>
    </source>
</evidence>
<keyword evidence="3" id="KW-0804">Transcription</keyword>
<name>A0ABW3UIN2_9BACL</name>
<dbReference type="InterPro" id="IPR018062">
    <property type="entry name" value="HTH_AraC-typ_CS"/>
</dbReference>
<dbReference type="Pfam" id="PF14526">
    <property type="entry name" value="Cass2"/>
    <property type="match status" value="1"/>
</dbReference>
<dbReference type="SMART" id="SM00342">
    <property type="entry name" value="HTH_ARAC"/>
    <property type="match status" value="1"/>
</dbReference>
<dbReference type="PANTHER" id="PTHR47504">
    <property type="entry name" value="RIGHT ORIGIN-BINDING PROTEIN"/>
    <property type="match status" value="1"/>
</dbReference>
<keyword evidence="2" id="KW-0238">DNA-binding</keyword>
<dbReference type="PANTHER" id="PTHR47504:SF5">
    <property type="entry name" value="RIGHT ORIGIN-BINDING PROTEIN"/>
    <property type="match status" value="1"/>
</dbReference>